<comment type="similarity">
    <text evidence="4">Belongs to the SprT family.</text>
</comment>
<proteinExistence type="inferred from homology"/>
<feature type="domain" description="SprT-like" evidence="5">
    <location>
        <begin position="4"/>
        <end position="149"/>
    </location>
</feature>
<dbReference type="RefSeq" id="WP_093055048.1">
    <property type="nucleotide sequence ID" value="NZ_FOGT01000019.1"/>
</dbReference>
<keyword evidence="1 4" id="KW-0963">Cytoplasm</keyword>
<evidence type="ECO:0000256" key="4">
    <source>
        <dbReference type="HAMAP-Rule" id="MF_00745"/>
    </source>
</evidence>
<evidence type="ECO:0000256" key="3">
    <source>
        <dbReference type="ARBA" id="ARBA00022833"/>
    </source>
</evidence>
<feature type="active site" evidence="4">
    <location>
        <position position="68"/>
    </location>
</feature>
<accession>A0A1H9WS15</accession>
<comment type="subcellular location">
    <subcellularLocation>
        <location evidence="4">Cytoplasm</location>
    </subcellularLocation>
</comment>
<evidence type="ECO:0000256" key="1">
    <source>
        <dbReference type="ARBA" id="ARBA00022490"/>
    </source>
</evidence>
<dbReference type="GO" id="GO:0006950">
    <property type="term" value="P:response to stress"/>
    <property type="evidence" value="ECO:0007669"/>
    <property type="project" value="UniProtKB-ARBA"/>
</dbReference>
<dbReference type="AlphaFoldDB" id="A0A1H9WS15"/>
<dbReference type="Proteomes" id="UP000198571">
    <property type="component" value="Unassembled WGS sequence"/>
</dbReference>
<dbReference type="InterPro" id="IPR023524">
    <property type="entry name" value="Uncharacterised_SprT-like"/>
</dbReference>
<dbReference type="Gene3D" id="3.30.2010.10">
    <property type="entry name" value="Metalloproteases ('zincins'), catalytic domain"/>
    <property type="match status" value="1"/>
</dbReference>
<reference evidence="7" key="1">
    <citation type="submission" date="2016-10" db="EMBL/GenBank/DDBJ databases">
        <authorList>
            <person name="Varghese N."/>
            <person name="Submissions S."/>
        </authorList>
    </citation>
    <scope>NUCLEOTIDE SEQUENCE [LARGE SCALE GENOMIC DNA]</scope>
    <source>
        <strain evidence="7">S9</strain>
    </source>
</reference>
<feature type="binding site" evidence="4">
    <location>
        <position position="71"/>
    </location>
    <ligand>
        <name>Zn(2+)</name>
        <dbReference type="ChEBI" id="CHEBI:29105"/>
    </ligand>
</feature>
<evidence type="ECO:0000259" key="5">
    <source>
        <dbReference type="SMART" id="SM00731"/>
    </source>
</evidence>
<keyword evidence="3 4" id="KW-0862">Zinc</keyword>
<dbReference type="GO" id="GO:0005737">
    <property type="term" value="C:cytoplasm"/>
    <property type="evidence" value="ECO:0007669"/>
    <property type="project" value="UniProtKB-SubCell"/>
</dbReference>
<comment type="cofactor">
    <cofactor evidence="4">
        <name>Zn(2+)</name>
        <dbReference type="ChEBI" id="CHEBI:29105"/>
    </cofactor>
    <text evidence="4">Binds 1 zinc ion.</text>
</comment>
<evidence type="ECO:0000313" key="6">
    <source>
        <dbReference type="EMBL" id="SES36193.1"/>
    </source>
</evidence>
<dbReference type="InterPro" id="IPR035240">
    <property type="entry name" value="SprT_Zn_ribbon"/>
</dbReference>
<name>A0A1H9WS15_9BACI</name>
<dbReference type="InterPro" id="IPR006640">
    <property type="entry name" value="SprT-like_domain"/>
</dbReference>
<keyword evidence="2 4" id="KW-0479">Metal-binding</keyword>
<dbReference type="NCBIfam" id="NF003339">
    <property type="entry name" value="PRK04351.1"/>
    <property type="match status" value="1"/>
</dbReference>
<evidence type="ECO:0000256" key="2">
    <source>
        <dbReference type="ARBA" id="ARBA00022723"/>
    </source>
</evidence>
<dbReference type="EMBL" id="FOGT01000019">
    <property type="protein sequence ID" value="SES36193.1"/>
    <property type="molecule type" value="Genomic_DNA"/>
</dbReference>
<feature type="binding site" evidence="4">
    <location>
        <position position="67"/>
    </location>
    <ligand>
        <name>Zn(2+)</name>
        <dbReference type="ChEBI" id="CHEBI:29105"/>
    </ligand>
</feature>
<dbReference type="HAMAP" id="MF_00745">
    <property type="entry name" value="SprT_like"/>
    <property type="match status" value="1"/>
</dbReference>
<organism evidence="6 7">
    <name type="scientific">Salipaludibacillus aurantiacus</name>
    <dbReference type="NCBI Taxonomy" id="1601833"/>
    <lineage>
        <taxon>Bacteria</taxon>
        <taxon>Bacillati</taxon>
        <taxon>Bacillota</taxon>
        <taxon>Bacilli</taxon>
        <taxon>Bacillales</taxon>
        <taxon>Bacillaceae</taxon>
    </lineage>
</organism>
<dbReference type="GO" id="GO:0008270">
    <property type="term" value="F:zinc ion binding"/>
    <property type="evidence" value="ECO:0007669"/>
    <property type="project" value="UniProtKB-UniRule"/>
</dbReference>
<dbReference type="STRING" id="1601833.SAMN05518684_11912"/>
<dbReference type="OrthoDB" id="9799909at2"/>
<dbReference type="SMART" id="SM00731">
    <property type="entry name" value="SprT"/>
    <property type="match status" value="1"/>
</dbReference>
<keyword evidence="7" id="KW-1185">Reference proteome</keyword>
<sequence>MTNDELQTLTEKISLEFFKEPFRHTAFFNKRLRTTGGRYSLNSHHIEINPKHLQYYGEDELVSIIKHELCHYHLHLQGKGYQHKDRDFKVLLKKVGGSRHCQSIPQARNEVRTLHLYSCTKCGTEFRRKRRINTKRFVCGKCKGTLKKIKTRSLKSH</sequence>
<evidence type="ECO:0000313" key="7">
    <source>
        <dbReference type="Proteomes" id="UP000198571"/>
    </source>
</evidence>
<gene>
    <name evidence="6" type="ORF">SAMN05518684_11912</name>
</gene>
<dbReference type="Pfam" id="PF10263">
    <property type="entry name" value="SprT-like"/>
    <property type="match status" value="1"/>
</dbReference>
<protein>
    <recommendedName>
        <fullName evidence="4">Protein SprT-like</fullName>
    </recommendedName>
</protein>
<dbReference type="Pfam" id="PF17283">
    <property type="entry name" value="Zn_ribbon_SprT"/>
    <property type="match status" value="1"/>
</dbReference>